<reference evidence="4 5" key="1">
    <citation type="submission" date="2014-01" db="EMBL/GenBank/DDBJ databases">
        <title>Roseivivax halodurans JCM 10272 Genome Sequencing.</title>
        <authorList>
            <person name="Lai Q."/>
            <person name="Li G."/>
            <person name="Shao Z."/>
        </authorList>
    </citation>
    <scope>NUCLEOTIDE SEQUENCE [LARGE SCALE GENOMIC DNA]</scope>
    <source>
        <strain evidence="4 5">JCM 10272</strain>
    </source>
</reference>
<feature type="domain" description="CusB-like beta-barrel" evidence="3">
    <location>
        <begin position="282"/>
        <end position="349"/>
    </location>
</feature>
<dbReference type="PANTHER" id="PTHR30469">
    <property type="entry name" value="MULTIDRUG RESISTANCE PROTEIN MDTA"/>
    <property type="match status" value="1"/>
</dbReference>
<evidence type="ECO:0000259" key="3">
    <source>
        <dbReference type="Pfam" id="PF25954"/>
    </source>
</evidence>
<dbReference type="STRING" id="1449350.OCH239_01350"/>
<dbReference type="Gene3D" id="1.10.287.470">
    <property type="entry name" value="Helix hairpin bin"/>
    <property type="match status" value="1"/>
</dbReference>
<evidence type="ECO:0000313" key="5">
    <source>
        <dbReference type="Proteomes" id="UP000022447"/>
    </source>
</evidence>
<dbReference type="eggNOG" id="COG0845">
    <property type="taxonomic scope" value="Bacteria"/>
</dbReference>
<dbReference type="AlphaFoldDB" id="X7EKV0"/>
<dbReference type="NCBIfam" id="TIGR01730">
    <property type="entry name" value="RND_mfp"/>
    <property type="match status" value="1"/>
</dbReference>
<dbReference type="InterPro" id="IPR006143">
    <property type="entry name" value="RND_pump_MFP"/>
</dbReference>
<feature type="coiled-coil region" evidence="2">
    <location>
        <begin position="212"/>
        <end position="239"/>
    </location>
</feature>
<dbReference type="Gene3D" id="2.40.30.170">
    <property type="match status" value="1"/>
</dbReference>
<name>X7EKV0_9RHOB</name>
<dbReference type="GO" id="GO:0015562">
    <property type="term" value="F:efflux transmembrane transporter activity"/>
    <property type="evidence" value="ECO:0007669"/>
    <property type="project" value="TreeGrafter"/>
</dbReference>
<sequence>MRLFPILLAALVAAVLYALVMERDRLTELFAGPGATGAADAVPAEATAGSEPETGTAIRVMAMKSAAEEIDSAVVLRGETQPLRQVTVMAETTGKVVSPPLRKGAFVEAGEILCELDPGTRAASLEEARAALAEARASRPEAEARVPEAEARLAEAEAALEEARINSEAATALSGSGFASQTRVAATRAAMRSAEAAISSARAGVEAAKSGLQGAAARVRSAEAAVARAEEEIDKLTIRAPFDGLLESDTAELGALMQSGGMGGDACATILQLDPIKLVGFVPEADIGRVTVGAAAGARLTGGGTVSGKVTFVSRSADETTRTFRVEIEVPNPDLAVSAGQTAEIAIESDGALAHLVPQSALTLNDEGALGLRTVAGDGTARFVPVEIIRDTPRGLWVSGLPEAADVITLGQEYVTDGVAVLPSFEDIVP</sequence>
<keyword evidence="5" id="KW-1185">Reference proteome</keyword>
<dbReference type="PATRIC" id="fig|1449350.3.peg.275"/>
<proteinExistence type="inferred from homology"/>
<feature type="coiled-coil region" evidence="2">
    <location>
        <begin position="125"/>
        <end position="173"/>
    </location>
</feature>
<comment type="caution">
    <text evidence="4">The sequence shown here is derived from an EMBL/GenBank/DDBJ whole genome shotgun (WGS) entry which is preliminary data.</text>
</comment>
<dbReference type="SUPFAM" id="SSF111369">
    <property type="entry name" value="HlyD-like secretion proteins"/>
    <property type="match status" value="2"/>
</dbReference>
<dbReference type="EMBL" id="JALZ01000001">
    <property type="protein sequence ID" value="ETX16500.1"/>
    <property type="molecule type" value="Genomic_DNA"/>
</dbReference>
<dbReference type="PANTHER" id="PTHR30469:SF29">
    <property type="entry name" value="BLR2860 PROTEIN"/>
    <property type="match status" value="1"/>
</dbReference>
<comment type="similarity">
    <text evidence="1">Belongs to the membrane fusion protein (MFP) (TC 8.A.1) family.</text>
</comment>
<evidence type="ECO:0000313" key="4">
    <source>
        <dbReference type="EMBL" id="ETX16500.1"/>
    </source>
</evidence>
<keyword evidence="2" id="KW-0175">Coiled coil</keyword>
<organism evidence="4 5">
    <name type="scientific">Roseivivax halodurans JCM 10272</name>
    <dbReference type="NCBI Taxonomy" id="1449350"/>
    <lineage>
        <taxon>Bacteria</taxon>
        <taxon>Pseudomonadati</taxon>
        <taxon>Pseudomonadota</taxon>
        <taxon>Alphaproteobacteria</taxon>
        <taxon>Rhodobacterales</taxon>
        <taxon>Roseobacteraceae</taxon>
        <taxon>Roseivivax</taxon>
    </lineage>
</organism>
<dbReference type="OrthoDB" id="9806939at2"/>
<dbReference type="Pfam" id="PF25954">
    <property type="entry name" value="Beta-barrel_RND_2"/>
    <property type="match status" value="1"/>
</dbReference>
<dbReference type="RefSeq" id="WP_037257525.1">
    <property type="nucleotide sequence ID" value="NZ_JALZ01000001.1"/>
</dbReference>
<gene>
    <name evidence="4" type="ORF">OCH239_01350</name>
</gene>
<evidence type="ECO:0000256" key="1">
    <source>
        <dbReference type="ARBA" id="ARBA00009477"/>
    </source>
</evidence>
<dbReference type="InterPro" id="IPR058792">
    <property type="entry name" value="Beta-barrel_RND_2"/>
</dbReference>
<dbReference type="GO" id="GO:1990281">
    <property type="term" value="C:efflux pump complex"/>
    <property type="evidence" value="ECO:0007669"/>
    <property type="project" value="TreeGrafter"/>
</dbReference>
<evidence type="ECO:0000256" key="2">
    <source>
        <dbReference type="SAM" id="Coils"/>
    </source>
</evidence>
<protein>
    <submittedName>
        <fullName evidence="4">Hemolysin D</fullName>
    </submittedName>
</protein>
<accession>X7EKV0</accession>
<dbReference type="Proteomes" id="UP000022447">
    <property type="component" value="Unassembled WGS sequence"/>
</dbReference>